<feature type="signal peptide" evidence="1">
    <location>
        <begin position="1"/>
        <end position="28"/>
    </location>
</feature>
<dbReference type="RefSeq" id="WP_139338256.1">
    <property type="nucleotide sequence ID" value="NZ_FTNF01000052.1"/>
</dbReference>
<dbReference type="OrthoDB" id="3275941at2"/>
<evidence type="ECO:0000313" key="2">
    <source>
        <dbReference type="EMBL" id="SIS04190.1"/>
    </source>
</evidence>
<sequence>MGRSLTASALATTLAVGLLALPAAPATADLGTAPREITVIPESPTTTPATETLVFAGRTGFLHRHNNKAAYLWTRYDDGETVVVEDLAGLATTALKPAGGDSIYTTAQVPARPAPGKVSVLRLSDETWQQWEVPAQYTMWGVYGQRMLVRKQSTDLELELRTFEEDGSSTTTPVTGIPAGATSAGLPRIGDELSVVIDYLAPQARAALLDLSTATVTTIPGASISQYWRLSGDTLGWLRTEGEYRLYSRAGVTSGTNTSYRTVTVPADSVLRSGVVDGGLVISRFTNSNEYFPAISVPTQDGAPRPTLLPKVAWGLSALIQAPDGAVLVVGGSDSRDWAVYRVTAEPGQPATAVPVLQVEDPVENAGLTYHQGLVRHVQTQVSPTTSENQYVVFSHPIAPDASITSEGAILPATVAPCSSGARCVRLVEGNRFGAAYLERAGKDVAYYLYDESSARQRTELPTTNGRIVDASGDYVLVRDGQTDIQYVLRVGSPTIVWSGPVRGTALTFNTLWTATGTPGQLTSVSLINNQSTRTVSIGAACVPTEVQANVRWLWWTCGPNGPTG</sequence>
<accession>A0A1N7FV18</accession>
<reference evidence="2 3" key="1">
    <citation type="submission" date="2017-01" db="EMBL/GenBank/DDBJ databases">
        <authorList>
            <person name="Mah S.A."/>
            <person name="Swanson W.J."/>
            <person name="Moy G.W."/>
            <person name="Vacquier V.D."/>
        </authorList>
    </citation>
    <scope>NUCLEOTIDE SEQUENCE [LARGE SCALE GENOMIC DNA]</scope>
    <source>
        <strain evidence="2 3">DSM 45758</strain>
    </source>
</reference>
<proteinExistence type="predicted"/>
<keyword evidence="3" id="KW-1185">Reference proteome</keyword>
<keyword evidence="1" id="KW-0732">Signal</keyword>
<name>A0A1N7FV18_9ACTN</name>
<dbReference type="STRING" id="1198245.SAMN05444858_1521"/>
<dbReference type="Proteomes" id="UP000186004">
    <property type="component" value="Unassembled WGS sequence"/>
</dbReference>
<gene>
    <name evidence="2" type="ORF">SAMN05444858_1521</name>
</gene>
<organism evidence="2 3">
    <name type="scientific">Micromonospora avicenniae</name>
    <dbReference type="NCBI Taxonomy" id="1198245"/>
    <lineage>
        <taxon>Bacteria</taxon>
        <taxon>Bacillati</taxon>
        <taxon>Actinomycetota</taxon>
        <taxon>Actinomycetes</taxon>
        <taxon>Micromonosporales</taxon>
        <taxon>Micromonosporaceae</taxon>
        <taxon>Micromonospora</taxon>
    </lineage>
</organism>
<dbReference type="EMBL" id="FTNF01000052">
    <property type="protein sequence ID" value="SIS04190.1"/>
    <property type="molecule type" value="Genomic_DNA"/>
</dbReference>
<feature type="chain" id="PRO_5012998206" evidence="1">
    <location>
        <begin position="29"/>
        <end position="565"/>
    </location>
</feature>
<protein>
    <submittedName>
        <fullName evidence="2">Uncharacterized protein</fullName>
    </submittedName>
</protein>
<dbReference type="AlphaFoldDB" id="A0A1N7FV18"/>
<evidence type="ECO:0000256" key="1">
    <source>
        <dbReference type="SAM" id="SignalP"/>
    </source>
</evidence>
<evidence type="ECO:0000313" key="3">
    <source>
        <dbReference type="Proteomes" id="UP000186004"/>
    </source>
</evidence>
<feature type="non-terminal residue" evidence="2">
    <location>
        <position position="565"/>
    </location>
</feature>